<dbReference type="InterPro" id="IPR002935">
    <property type="entry name" value="SAM_O-MeTrfase"/>
</dbReference>
<sequence>MSADKQTSWSYTEGLPTEDEVLLRARERSFELGVATVSPGVAAALTVLAAATKAQTAVEIGSGAGVSGVCLLRGLPETAVLTTIDSDVDHLRAAREAFHDAGIPGNRTRTISGRAADVLPRLTDNAYDLVFIDADKPSYLNYVEQAVRLLKRGGTLIINDALDQDRVSDPAIRDETTTTLRKVGKAVRANKQLVSAMLPTGSGLLVAVKK</sequence>
<dbReference type="InterPro" id="IPR029063">
    <property type="entry name" value="SAM-dependent_MTases_sf"/>
</dbReference>
<dbReference type="GO" id="GO:0032259">
    <property type="term" value="P:methylation"/>
    <property type="evidence" value="ECO:0007669"/>
    <property type="project" value="UniProtKB-KW"/>
</dbReference>
<evidence type="ECO:0000313" key="5">
    <source>
        <dbReference type="Proteomes" id="UP000544090"/>
    </source>
</evidence>
<dbReference type="SUPFAM" id="SSF53335">
    <property type="entry name" value="S-adenosyl-L-methionine-dependent methyltransferases"/>
    <property type="match status" value="1"/>
</dbReference>
<evidence type="ECO:0000256" key="1">
    <source>
        <dbReference type="ARBA" id="ARBA00022603"/>
    </source>
</evidence>
<gene>
    <name evidence="4" type="ORF">HGG74_04215</name>
</gene>
<dbReference type="CDD" id="cd02440">
    <property type="entry name" value="AdoMet_MTases"/>
    <property type="match status" value="1"/>
</dbReference>
<dbReference type="PROSITE" id="PS51682">
    <property type="entry name" value="SAM_OMT_I"/>
    <property type="match status" value="1"/>
</dbReference>
<dbReference type="Proteomes" id="UP000544090">
    <property type="component" value="Unassembled WGS sequence"/>
</dbReference>
<dbReference type="PANTHER" id="PTHR10509">
    <property type="entry name" value="O-METHYLTRANSFERASE-RELATED"/>
    <property type="match status" value="1"/>
</dbReference>
<proteinExistence type="predicted"/>
<dbReference type="Pfam" id="PF01596">
    <property type="entry name" value="Methyltransf_3"/>
    <property type="match status" value="1"/>
</dbReference>
<name>A0A7X6HB04_9MICC</name>
<keyword evidence="1 4" id="KW-0489">Methyltransferase</keyword>
<protein>
    <submittedName>
        <fullName evidence="4">Methyltransferase</fullName>
    </submittedName>
</protein>
<accession>A0A7X6HB04</accession>
<dbReference type="GO" id="GO:0008757">
    <property type="term" value="F:S-adenosylmethionine-dependent methyltransferase activity"/>
    <property type="evidence" value="ECO:0007669"/>
    <property type="project" value="TreeGrafter"/>
</dbReference>
<dbReference type="RefSeq" id="WP_168485076.1">
    <property type="nucleotide sequence ID" value="NZ_JAAZSQ010000002.1"/>
</dbReference>
<reference evidence="4 5" key="1">
    <citation type="submission" date="2020-04" db="EMBL/GenBank/DDBJ databases">
        <title>Arthrobacter sp. nov.</title>
        <authorList>
            <person name="Liu S."/>
        </authorList>
    </citation>
    <scope>NUCLEOTIDE SEQUENCE [LARGE SCALE GENOMIC DNA]</scope>
    <source>
        <strain evidence="4 5">E918</strain>
    </source>
</reference>
<dbReference type="AlphaFoldDB" id="A0A7X6HB04"/>
<dbReference type="PANTHER" id="PTHR10509:SF85">
    <property type="entry name" value="O-METHYLTRANSFERASE RV1220C-RELATED"/>
    <property type="match status" value="1"/>
</dbReference>
<evidence type="ECO:0000313" key="4">
    <source>
        <dbReference type="EMBL" id="NKX53758.1"/>
    </source>
</evidence>
<keyword evidence="3" id="KW-0949">S-adenosyl-L-methionine</keyword>
<keyword evidence="2 4" id="KW-0808">Transferase</keyword>
<dbReference type="EMBL" id="JAAZSQ010000002">
    <property type="protein sequence ID" value="NKX53758.1"/>
    <property type="molecule type" value="Genomic_DNA"/>
</dbReference>
<keyword evidence="5" id="KW-1185">Reference proteome</keyword>
<dbReference type="GO" id="GO:0008171">
    <property type="term" value="F:O-methyltransferase activity"/>
    <property type="evidence" value="ECO:0007669"/>
    <property type="project" value="InterPro"/>
</dbReference>
<evidence type="ECO:0000256" key="3">
    <source>
        <dbReference type="ARBA" id="ARBA00022691"/>
    </source>
</evidence>
<organism evidence="4 5">
    <name type="scientific">Arthrobacter mobilis</name>
    <dbReference type="NCBI Taxonomy" id="2724944"/>
    <lineage>
        <taxon>Bacteria</taxon>
        <taxon>Bacillati</taxon>
        <taxon>Actinomycetota</taxon>
        <taxon>Actinomycetes</taxon>
        <taxon>Micrococcales</taxon>
        <taxon>Micrococcaceae</taxon>
        <taxon>Arthrobacter</taxon>
    </lineage>
</organism>
<dbReference type="InterPro" id="IPR050362">
    <property type="entry name" value="Cation-dep_OMT"/>
</dbReference>
<dbReference type="Gene3D" id="3.40.50.150">
    <property type="entry name" value="Vaccinia Virus protein VP39"/>
    <property type="match status" value="1"/>
</dbReference>
<comment type="caution">
    <text evidence="4">The sequence shown here is derived from an EMBL/GenBank/DDBJ whole genome shotgun (WGS) entry which is preliminary data.</text>
</comment>
<evidence type="ECO:0000256" key="2">
    <source>
        <dbReference type="ARBA" id="ARBA00022679"/>
    </source>
</evidence>